<dbReference type="AlphaFoldDB" id="A0A6I3KLC0"/>
<dbReference type="EMBL" id="WMBQ01000001">
    <property type="protein sequence ID" value="MTD93521.1"/>
    <property type="molecule type" value="Genomic_DNA"/>
</dbReference>
<keyword evidence="1" id="KW-0732">Signal</keyword>
<accession>A0A6I3KLC0</accession>
<evidence type="ECO:0000313" key="3">
    <source>
        <dbReference type="Proteomes" id="UP000440694"/>
    </source>
</evidence>
<keyword evidence="3" id="KW-1185">Reference proteome</keyword>
<gene>
    <name evidence="2" type="ORF">GIW81_04130</name>
</gene>
<evidence type="ECO:0000313" key="2">
    <source>
        <dbReference type="EMBL" id="MTD93521.1"/>
    </source>
</evidence>
<name>A0A6I3KLC0_9HYPH</name>
<evidence type="ECO:0000256" key="1">
    <source>
        <dbReference type="SAM" id="SignalP"/>
    </source>
</evidence>
<organism evidence="2 3">
    <name type="scientific">Hyphomicrobium album</name>
    <dbReference type="NCBI Taxonomy" id="2665159"/>
    <lineage>
        <taxon>Bacteria</taxon>
        <taxon>Pseudomonadati</taxon>
        <taxon>Pseudomonadota</taxon>
        <taxon>Alphaproteobacteria</taxon>
        <taxon>Hyphomicrobiales</taxon>
        <taxon>Hyphomicrobiaceae</taxon>
        <taxon>Hyphomicrobium</taxon>
    </lineage>
</organism>
<dbReference type="RefSeq" id="WP_154738053.1">
    <property type="nucleotide sequence ID" value="NZ_WMBQ01000001.1"/>
</dbReference>
<protein>
    <submittedName>
        <fullName evidence="2">Uncharacterized protein</fullName>
    </submittedName>
</protein>
<dbReference type="Proteomes" id="UP000440694">
    <property type="component" value="Unassembled WGS sequence"/>
</dbReference>
<feature type="chain" id="PRO_5026269835" evidence="1">
    <location>
        <begin position="24"/>
        <end position="92"/>
    </location>
</feature>
<proteinExistence type="predicted"/>
<sequence length="92" mass="10246">MDWKCALAGVAMAIALAPTAASADSVSEIENARAKERSGLYLNDRDREQLRRWGGNSDYGRYAYRAYDDGHYDGYYGGYSYGPGVRIYVGPY</sequence>
<reference evidence="2 3" key="1">
    <citation type="submission" date="2019-11" db="EMBL/GenBank/DDBJ databases">
        <title>Identification of a novel strain.</title>
        <authorList>
            <person name="Xu Q."/>
            <person name="Wang G."/>
        </authorList>
    </citation>
    <scope>NUCLEOTIDE SEQUENCE [LARGE SCALE GENOMIC DNA]</scope>
    <source>
        <strain evidence="3">xq</strain>
    </source>
</reference>
<comment type="caution">
    <text evidence="2">The sequence shown here is derived from an EMBL/GenBank/DDBJ whole genome shotgun (WGS) entry which is preliminary data.</text>
</comment>
<feature type="signal peptide" evidence="1">
    <location>
        <begin position="1"/>
        <end position="23"/>
    </location>
</feature>